<sequence length="71" mass="8288">MSTNDDGPAKLAEEDAQMIADEGEHKMITYGCARTIVIHKWRAYIVERDGPYRVCIRDDINRVLYTRQRTM</sequence>
<protein>
    <submittedName>
        <fullName evidence="1">Uncharacterized protein</fullName>
    </submittedName>
</protein>
<evidence type="ECO:0000313" key="2">
    <source>
        <dbReference type="Proteomes" id="UP000301424"/>
    </source>
</evidence>
<proteinExistence type="predicted"/>
<organism evidence="1 2">
    <name type="scientific">Burkholderia phage BcepSauron</name>
    <dbReference type="NCBI Taxonomy" id="2530033"/>
    <lineage>
        <taxon>Viruses</taxon>
        <taxon>Duplodnaviria</taxon>
        <taxon>Heunggongvirae</taxon>
        <taxon>Uroviricota</taxon>
        <taxon>Caudoviricetes</taxon>
        <taxon>Sarumanvirus</taxon>
        <taxon>Sarumanvirus bcepsauron</taxon>
    </lineage>
</organism>
<dbReference type="Proteomes" id="UP000301424">
    <property type="component" value="Segment"/>
</dbReference>
<accession>A0A482MLB1</accession>
<name>A0A482MLB1_9CAUD</name>
<keyword evidence="2" id="KW-1185">Reference proteome</keyword>
<evidence type="ECO:0000313" key="1">
    <source>
        <dbReference type="EMBL" id="QBQ74408.1"/>
    </source>
</evidence>
<reference evidence="1 2" key="1">
    <citation type="submission" date="2019-02" db="EMBL/GenBank/DDBJ databases">
        <title>Complete genome sequence of Burkholderia cenocepacia phage BcepSauron.</title>
        <authorList>
            <person name="Park K."/>
            <person name="Gonzalez C."/>
            <person name="Liu M."/>
            <person name="Gill J."/>
        </authorList>
    </citation>
    <scope>NUCLEOTIDE SEQUENCE [LARGE SCALE GENOMIC DNA]</scope>
</reference>
<dbReference type="EMBL" id="MK552141">
    <property type="protein sequence ID" value="QBQ74408.1"/>
    <property type="molecule type" value="Genomic_DNA"/>
</dbReference>
<gene>
    <name evidence="1" type="ORF">BcepSauron_028</name>
</gene>